<dbReference type="EMBL" id="AAMIYH010000015">
    <property type="protein sequence ID" value="EDH8303014.1"/>
    <property type="molecule type" value="Genomic_DNA"/>
</dbReference>
<sequence>MGYWQNHIASVADAKVVAAESIKFQDKKKLAELADIIAKFRAAGDFSPAGYESSGVSDWVFKTNGISINFKNGSELGLFDVAFAGVEPPKLDANSPVIASMARALYAGNKDLDMYSKFIKENELNSSIDDSSAKISGDLSKVSSPLYLTPVLLGKLELTDLEVAAVILHEVGHIYYYFRTLMRTVVTDLLADAAANRIMETEDPAVRLRVVKDVERMLNTKVNQPETICTEYKKENVYMHLVTDLLLDRPFISGSQGFANRTWERAADDFATRFGAAPYLASALYKMETSPFYLLRNSSYMNMGVHLTIELFRVTALIAQAAIPILPVISVTFGMILNDPDNTIYDPPQERFEAMRRTLVEELNTIKDKNTKAANEQRKRILDGIAVIDRILLTVKDKDNLYQFIWKTLTPKGRRDRAAVDYQRAIGKYMSNDLRIASAMFNVD</sequence>
<organism evidence="1">
    <name type="scientific">Salmonella enterica subsp. enterica serovar Chester</name>
    <dbReference type="NCBI Taxonomy" id="149386"/>
    <lineage>
        <taxon>Bacteria</taxon>
        <taxon>Pseudomonadati</taxon>
        <taxon>Pseudomonadota</taxon>
        <taxon>Gammaproteobacteria</taxon>
        <taxon>Enterobacterales</taxon>
        <taxon>Enterobacteriaceae</taxon>
        <taxon>Salmonella</taxon>
    </lineage>
</organism>
<evidence type="ECO:0008006" key="2">
    <source>
        <dbReference type="Google" id="ProtNLM"/>
    </source>
</evidence>
<evidence type="ECO:0000313" key="1">
    <source>
        <dbReference type="EMBL" id="EDH8303014.1"/>
    </source>
</evidence>
<name>A0A635R849_SALET</name>
<protein>
    <recommendedName>
        <fullName evidence="2">Virion structural protein</fullName>
    </recommendedName>
</protein>
<comment type="caution">
    <text evidence="1">The sequence shown here is derived from an EMBL/GenBank/DDBJ whole genome shotgun (WGS) entry which is preliminary data.</text>
</comment>
<reference evidence="1" key="1">
    <citation type="submission" date="2018-07" db="EMBL/GenBank/DDBJ databases">
        <authorList>
            <person name="Ashton P.M."/>
            <person name="Dallman T."/>
            <person name="Nair S."/>
            <person name="De Pinna E."/>
            <person name="Peters T."/>
            <person name="Grant K."/>
        </authorList>
    </citation>
    <scope>NUCLEOTIDE SEQUENCE</scope>
    <source>
        <strain evidence="1">368335</strain>
    </source>
</reference>
<dbReference type="AlphaFoldDB" id="A0A635R849"/>
<accession>A0A635R849</accession>
<proteinExistence type="predicted"/>
<gene>
    <name evidence="1" type="ORF">CB695_16205</name>
</gene>